<accession>A0A923KW16</accession>
<organism evidence="1 2">
    <name type="scientific">Acetobacterium paludosum</name>
    <dbReference type="NCBI Taxonomy" id="52693"/>
    <lineage>
        <taxon>Bacteria</taxon>
        <taxon>Bacillati</taxon>
        <taxon>Bacillota</taxon>
        <taxon>Clostridia</taxon>
        <taxon>Eubacteriales</taxon>
        <taxon>Eubacteriaceae</taxon>
        <taxon>Acetobacterium</taxon>
    </lineage>
</organism>
<reference evidence="1" key="2">
    <citation type="submission" date="2020-10" db="EMBL/GenBank/DDBJ databases">
        <title>Comparative genomics of the Acetobacterium genus.</title>
        <authorList>
            <person name="Marshall C."/>
            <person name="May H."/>
            <person name="Norman S."/>
        </authorList>
    </citation>
    <scope>NUCLEOTIDE SEQUENCE</scope>
    <source>
        <strain evidence="1">DER-2019</strain>
    </source>
</reference>
<dbReference type="Proteomes" id="UP000616595">
    <property type="component" value="Unassembled WGS sequence"/>
</dbReference>
<dbReference type="EMBL" id="WJBD01000006">
    <property type="protein sequence ID" value="MBC3888020.1"/>
    <property type="molecule type" value="Genomic_DNA"/>
</dbReference>
<protein>
    <submittedName>
        <fullName evidence="1">Alpha-ribazole-5-phosphate synthase</fullName>
    </submittedName>
</protein>
<dbReference type="RefSeq" id="WP_148566239.1">
    <property type="nucleotide sequence ID" value="NZ_RXYA01000003.1"/>
</dbReference>
<name>A0A923KW16_9FIRM</name>
<reference evidence="1" key="1">
    <citation type="submission" date="2019-10" db="EMBL/GenBank/DDBJ databases">
        <authorList>
            <person name="Ross D.E."/>
            <person name="Gulliver D."/>
        </authorList>
    </citation>
    <scope>NUCLEOTIDE SEQUENCE</scope>
    <source>
        <strain evidence="1">DER-2019</strain>
    </source>
</reference>
<evidence type="ECO:0000313" key="1">
    <source>
        <dbReference type="EMBL" id="MBC3888020.1"/>
    </source>
</evidence>
<keyword evidence="2" id="KW-1185">Reference proteome</keyword>
<dbReference type="OrthoDB" id="9805740at2"/>
<gene>
    <name evidence="1" type="ORF">GH810_06835</name>
</gene>
<proteinExistence type="predicted"/>
<dbReference type="AlphaFoldDB" id="A0A923KW16"/>
<evidence type="ECO:0000313" key="2">
    <source>
        <dbReference type="Proteomes" id="UP000616595"/>
    </source>
</evidence>
<sequence length="243" mass="25985">MKAYQYRDLSVIELPDSLIVTACDSSGSIGEKSGDVLSIPTKYVSIFATRVCLFEILSCGAKVVALSNTVSCEMHPTGELIIQGIQEELHRAGIEDIPINGSTEENFKTSMTALGIFVIGTADALRIIPSSADDMIICIGKPKYGAAVIVESDAEIANYSDLRILLQSDGVKEIIPCGSKGILWEANNLASIYDLKLNPAHTNLNIDDSTGPATTVIASIHPSVYPELLSLFGNKMSIIGHLN</sequence>
<comment type="caution">
    <text evidence="1">The sequence shown here is derived from an EMBL/GenBank/DDBJ whole genome shotgun (WGS) entry which is preliminary data.</text>
</comment>